<feature type="compositionally biased region" description="Basic residues" evidence="12">
    <location>
        <begin position="22"/>
        <end position="40"/>
    </location>
</feature>
<feature type="compositionally biased region" description="Basic and acidic residues" evidence="12">
    <location>
        <begin position="62"/>
        <end position="73"/>
    </location>
</feature>
<keyword evidence="10" id="KW-0539">Nucleus</keyword>
<accession>A0A2H6NB43</accession>
<dbReference type="InterPro" id="IPR036427">
    <property type="entry name" value="Bromodomain-like_sf"/>
</dbReference>
<evidence type="ECO:0000256" key="13">
    <source>
        <dbReference type="SAM" id="SignalP"/>
    </source>
</evidence>
<comment type="subcellular location">
    <subcellularLocation>
        <location evidence="1">Nucleus</location>
    </subcellularLocation>
</comment>
<feature type="compositionally biased region" description="Polar residues" evidence="12">
    <location>
        <begin position="75"/>
        <end position="85"/>
    </location>
</feature>
<evidence type="ECO:0000256" key="8">
    <source>
        <dbReference type="ARBA" id="ARBA00023117"/>
    </source>
</evidence>
<dbReference type="InterPro" id="IPR037374">
    <property type="entry name" value="BAZ2A/B_Bromo"/>
</dbReference>
<feature type="chain" id="PRO_5014116432" description="Bromo domain-containing protein" evidence="13">
    <location>
        <begin position="18"/>
        <end position="201"/>
    </location>
</feature>
<keyword evidence="4" id="KW-0863">Zinc-finger</keyword>
<sequence>MFALLLLVSFLLIQASGQTLKVKKNQMKGKKSNEHKKSKKFPPVVEMEDEDSASVSSSVKRGKMESKKRKIEDSISVSPSKQENVSPVKKMKHDESKDLALCSVLLSELETHEDAWPFLLPVNLKHVPGYRKVIKKPMDFSTIREKLNSGQYPNLEAFAIDVRLVFDNCETFNEDDSDIGRAGHNMRKHFEKKWTEIFKVS</sequence>
<comment type="similarity">
    <text evidence="2">Belongs to the WAL family.</text>
</comment>
<evidence type="ECO:0000256" key="11">
    <source>
        <dbReference type="PROSITE-ProRule" id="PRU00035"/>
    </source>
</evidence>
<dbReference type="Pfam" id="PF00439">
    <property type="entry name" value="Bromodomain"/>
    <property type="match status" value="1"/>
</dbReference>
<evidence type="ECO:0000313" key="15">
    <source>
        <dbReference type="EMBL" id="LAA28607.1"/>
    </source>
</evidence>
<evidence type="ECO:0000256" key="3">
    <source>
        <dbReference type="ARBA" id="ARBA00022723"/>
    </source>
</evidence>
<dbReference type="AlphaFoldDB" id="A0A2H6NB43"/>
<reference evidence="15" key="2">
    <citation type="submission" date="2017-12" db="EMBL/GenBank/DDBJ databases">
        <title>Coralsnake Venomics: Analyses of Venom Gland Transcriptomes and Proteomes of Six Brazilian Taxa.</title>
        <authorList>
            <person name="Aird S.D."/>
            <person name="Jorge da Silva N."/>
            <person name="Qiu L."/>
            <person name="Villar-Briones A."/>
            <person name="Aparecida-Saddi V."/>
            <person name="Campos-Telles M.P."/>
            <person name="Grau M."/>
            <person name="Mikheyev A.S."/>
        </authorList>
    </citation>
    <scope>NUCLEOTIDE SEQUENCE</scope>
    <source>
        <tissue evidence="15">Venom_gland</tissue>
    </source>
</reference>
<dbReference type="SMART" id="SM00297">
    <property type="entry name" value="BROMO"/>
    <property type="match status" value="1"/>
</dbReference>
<proteinExistence type="inferred from homology"/>
<dbReference type="InterPro" id="IPR001487">
    <property type="entry name" value="Bromodomain"/>
</dbReference>
<dbReference type="CDD" id="cd05503">
    <property type="entry name" value="Bromo_BAZ2A_B_like"/>
    <property type="match status" value="1"/>
</dbReference>
<feature type="signal peptide" evidence="13">
    <location>
        <begin position="1"/>
        <end position="17"/>
    </location>
</feature>
<dbReference type="PROSITE" id="PS50014">
    <property type="entry name" value="BROMODOMAIN_2"/>
    <property type="match status" value="1"/>
</dbReference>
<dbReference type="GO" id="GO:0008270">
    <property type="term" value="F:zinc ion binding"/>
    <property type="evidence" value="ECO:0007669"/>
    <property type="project" value="UniProtKB-KW"/>
</dbReference>
<evidence type="ECO:0000256" key="4">
    <source>
        <dbReference type="ARBA" id="ARBA00022771"/>
    </source>
</evidence>
<dbReference type="PANTHER" id="PTHR45915:SF1">
    <property type="entry name" value="BROMODOMAIN ADJACENT TO ZINC FINGER DOMAIN PROTEIN 2B"/>
    <property type="match status" value="1"/>
</dbReference>
<dbReference type="SUPFAM" id="SSF47370">
    <property type="entry name" value="Bromodomain"/>
    <property type="match status" value="1"/>
</dbReference>
<keyword evidence="6" id="KW-0805">Transcription regulation</keyword>
<keyword evidence="3" id="KW-0479">Metal-binding</keyword>
<reference evidence="15" key="1">
    <citation type="submission" date="2017-07" db="EMBL/GenBank/DDBJ databases">
        <authorList>
            <person name="Mikheyev A."/>
            <person name="Grau M."/>
        </authorList>
    </citation>
    <scope>NUCLEOTIDE SEQUENCE</scope>
    <source>
        <tissue evidence="15">Venom_gland</tissue>
    </source>
</reference>
<evidence type="ECO:0000256" key="12">
    <source>
        <dbReference type="SAM" id="MobiDB-lite"/>
    </source>
</evidence>
<evidence type="ECO:0000256" key="9">
    <source>
        <dbReference type="ARBA" id="ARBA00023163"/>
    </source>
</evidence>
<keyword evidence="5" id="KW-0862">Zinc</keyword>
<evidence type="ECO:0000256" key="5">
    <source>
        <dbReference type="ARBA" id="ARBA00022833"/>
    </source>
</evidence>
<keyword evidence="7" id="KW-0175">Coiled coil</keyword>
<dbReference type="Gene3D" id="1.20.920.10">
    <property type="entry name" value="Bromodomain-like"/>
    <property type="match status" value="1"/>
</dbReference>
<keyword evidence="8 11" id="KW-0103">Bromodomain</keyword>
<keyword evidence="9" id="KW-0804">Transcription</keyword>
<feature type="region of interest" description="Disordered" evidence="12">
    <location>
        <begin position="22"/>
        <end position="90"/>
    </location>
</feature>
<evidence type="ECO:0000256" key="1">
    <source>
        <dbReference type="ARBA" id="ARBA00004123"/>
    </source>
</evidence>
<evidence type="ECO:0000256" key="7">
    <source>
        <dbReference type="ARBA" id="ARBA00023054"/>
    </source>
</evidence>
<protein>
    <recommendedName>
        <fullName evidence="14">Bromo domain-containing protein</fullName>
    </recommendedName>
</protein>
<dbReference type="PRINTS" id="PR00503">
    <property type="entry name" value="BROMODOMAIN"/>
</dbReference>
<keyword evidence="13" id="KW-0732">Signal</keyword>
<name>A0A2H6NB43_9SAUR</name>
<dbReference type="GO" id="GO:0000785">
    <property type="term" value="C:chromatin"/>
    <property type="evidence" value="ECO:0007669"/>
    <property type="project" value="TreeGrafter"/>
</dbReference>
<evidence type="ECO:0000259" key="14">
    <source>
        <dbReference type="PROSITE" id="PS50014"/>
    </source>
</evidence>
<evidence type="ECO:0000256" key="10">
    <source>
        <dbReference type="ARBA" id="ARBA00023242"/>
    </source>
</evidence>
<organism evidence="15">
    <name type="scientific">Micrurus carvalhoi</name>
    <dbReference type="NCBI Taxonomy" id="3147026"/>
    <lineage>
        <taxon>Eukaryota</taxon>
        <taxon>Metazoa</taxon>
        <taxon>Chordata</taxon>
        <taxon>Craniata</taxon>
        <taxon>Vertebrata</taxon>
        <taxon>Euteleostomi</taxon>
        <taxon>Lepidosauria</taxon>
        <taxon>Squamata</taxon>
        <taxon>Bifurcata</taxon>
        <taxon>Unidentata</taxon>
        <taxon>Episquamata</taxon>
        <taxon>Toxicofera</taxon>
        <taxon>Serpentes</taxon>
        <taxon>Colubroidea</taxon>
        <taxon>Elapidae</taxon>
        <taxon>Elapinae</taxon>
        <taxon>Micrurus</taxon>
    </lineage>
</organism>
<dbReference type="PANTHER" id="PTHR45915">
    <property type="entry name" value="TRANSCRIPTION INTERMEDIARY FACTOR"/>
    <property type="match status" value="1"/>
</dbReference>
<dbReference type="EMBL" id="IACI01075790">
    <property type="protein sequence ID" value="LAA28607.1"/>
    <property type="molecule type" value="Transcribed_RNA"/>
</dbReference>
<feature type="domain" description="Bromo" evidence="14">
    <location>
        <begin position="110"/>
        <end position="180"/>
    </location>
</feature>
<dbReference type="GO" id="GO:0005634">
    <property type="term" value="C:nucleus"/>
    <property type="evidence" value="ECO:0007669"/>
    <property type="project" value="UniProtKB-SubCell"/>
</dbReference>
<evidence type="ECO:0000256" key="6">
    <source>
        <dbReference type="ARBA" id="ARBA00023015"/>
    </source>
</evidence>
<dbReference type="InterPro" id="IPR018359">
    <property type="entry name" value="Bromodomain_CS"/>
</dbReference>
<dbReference type="FunFam" id="1.20.920.10:FF:000023">
    <property type="entry name" value="Bromodomain adjacent to zinc finger domain protein 2B"/>
    <property type="match status" value="1"/>
</dbReference>
<evidence type="ECO:0000256" key="2">
    <source>
        <dbReference type="ARBA" id="ARBA00007444"/>
    </source>
</evidence>
<dbReference type="PROSITE" id="PS00633">
    <property type="entry name" value="BROMODOMAIN_1"/>
    <property type="match status" value="1"/>
</dbReference>